<dbReference type="OrthoDB" id="3269821at2759"/>
<evidence type="ECO:0000313" key="2">
    <source>
        <dbReference type="EMBL" id="THH32197.1"/>
    </source>
</evidence>
<accession>A0A4S4N2D9</accession>
<gene>
    <name evidence="2" type="ORF">EUX98_g1966</name>
</gene>
<proteinExistence type="predicted"/>
<protein>
    <submittedName>
        <fullName evidence="2">Uncharacterized protein</fullName>
    </submittedName>
</protein>
<organism evidence="2 3">
    <name type="scientific">Antrodiella citrinella</name>
    <dbReference type="NCBI Taxonomy" id="2447956"/>
    <lineage>
        <taxon>Eukaryota</taxon>
        <taxon>Fungi</taxon>
        <taxon>Dikarya</taxon>
        <taxon>Basidiomycota</taxon>
        <taxon>Agaricomycotina</taxon>
        <taxon>Agaricomycetes</taxon>
        <taxon>Polyporales</taxon>
        <taxon>Steccherinaceae</taxon>
        <taxon>Antrodiella</taxon>
    </lineage>
</organism>
<dbReference type="AlphaFoldDB" id="A0A4S4N2D9"/>
<comment type="caution">
    <text evidence="2">The sequence shown here is derived from an EMBL/GenBank/DDBJ whole genome shotgun (WGS) entry which is preliminary data.</text>
</comment>
<dbReference type="Proteomes" id="UP000308730">
    <property type="component" value="Unassembled WGS sequence"/>
</dbReference>
<dbReference type="EMBL" id="SGPM01000027">
    <property type="protein sequence ID" value="THH32197.1"/>
    <property type="molecule type" value="Genomic_DNA"/>
</dbReference>
<name>A0A4S4N2D9_9APHY</name>
<reference evidence="2 3" key="1">
    <citation type="submission" date="2019-02" db="EMBL/GenBank/DDBJ databases">
        <title>Genome sequencing of the rare red list fungi Antrodiella citrinella (Flaviporus citrinellus).</title>
        <authorList>
            <person name="Buettner E."/>
            <person name="Kellner H."/>
        </authorList>
    </citation>
    <scope>NUCLEOTIDE SEQUENCE [LARGE SCALE GENOMIC DNA]</scope>
    <source>
        <strain evidence="2 3">DSM 108506</strain>
    </source>
</reference>
<sequence>MVASPTGTSPHDLIRATSRSRAPILRVFVPCSQLDEFAVSACEEQLVDAGLWEHLSAGDVVCNFGYVPPPDTEDDSQSNVGPDGERTGHRKKWLIFNGYGLVHYIPPAPPPVSNSITLPSPFYYSHILPPLTNPIYILSLPPIYQTPSPPGSAQGSERRNPPRLQLSLVHVPTRVTSPQSAAGYAVVRKYMWLGRIPYHGPAQGAGIDASMLPGEGWYGEWILETEGTREGKQTLIDSLRLGADGQARRGMWQIIKEKSGKGKIWMRLLNPNVDPTGLDFDNENKTSSSH</sequence>
<feature type="region of interest" description="Disordered" evidence="1">
    <location>
        <begin position="68"/>
        <end position="87"/>
    </location>
</feature>
<evidence type="ECO:0000256" key="1">
    <source>
        <dbReference type="SAM" id="MobiDB-lite"/>
    </source>
</evidence>
<evidence type="ECO:0000313" key="3">
    <source>
        <dbReference type="Proteomes" id="UP000308730"/>
    </source>
</evidence>
<keyword evidence="3" id="KW-1185">Reference proteome</keyword>